<comment type="caution">
    <text evidence="1">The sequence shown here is derived from an EMBL/GenBank/DDBJ whole genome shotgun (WGS) entry which is preliminary data.</text>
</comment>
<dbReference type="GO" id="GO:0005743">
    <property type="term" value="C:mitochondrial inner membrane"/>
    <property type="evidence" value="ECO:0007669"/>
    <property type="project" value="TreeGrafter"/>
</dbReference>
<dbReference type="AlphaFoldDB" id="A0AAN7Q9H2"/>
<dbReference type="PANTHER" id="PTHR13333">
    <property type="entry name" value="M-AAA PROTEASE-INTERACTING PROTEIN 1, MITOCHONDRIAL"/>
    <property type="match status" value="1"/>
</dbReference>
<evidence type="ECO:0000313" key="2">
    <source>
        <dbReference type="Proteomes" id="UP001353858"/>
    </source>
</evidence>
<evidence type="ECO:0008006" key="3">
    <source>
        <dbReference type="Google" id="ProtNLM"/>
    </source>
</evidence>
<organism evidence="1 2">
    <name type="scientific">Aquatica leii</name>
    <dbReference type="NCBI Taxonomy" id="1421715"/>
    <lineage>
        <taxon>Eukaryota</taxon>
        <taxon>Metazoa</taxon>
        <taxon>Ecdysozoa</taxon>
        <taxon>Arthropoda</taxon>
        <taxon>Hexapoda</taxon>
        <taxon>Insecta</taxon>
        <taxon>Pterygota</taxon>
        <taxon>Neoptera</taxon>
        <taxon>Endopterygota</taxon>
        <taxon>Coleoptera</taxon>
        <taxon>Polyphaga</taxon>
        <taxon>Elateriformia</taxon>
        <taxon>Elateroidea</taxon>
        <taxon>Lampyridae</taxon>
        <taxon>Luciolinae</taxon>
        <taxon>Aquatica</taxon>
    </lineage>
</organism>
<reference evidence="2" key="1">
    <citation type="submission" date="2023-01" db="EMBL/GenBank/DDBJ databases">
        <title>Key to firefly adult light organ development and bioluminescence: homeobox transcription factors regulate luciferase expression and transportation to peroxisome.</title>
        <authorList>
            <person name="Fu X."/>
        </authorList>
    </citation>
    <scope>NUCLEOTIDE SEQUENCE [LARGE SCALE GENOMIC DNA]</scope>
</reference>
<dbReference type="PANTHER" id="PTHR13333:SF5">
    <property type="entry name" value="M-AAA PROTEASE-INTERACTING PROTEIN 1, MITOCHONDRIAL"/>
    <property type="match status" value="1"/>
</dbReference>
<dbReference type="GO" id="GO:0032979">
    <property type="term" value="P:protein insertion into mitochondrial inner membrane from matrix"/>
    <property type="evidence" value="ECO:0007669"/>
    <property type="project" value="TreeGrafter"/>
</dbReference>
<name>A0AAN7Q9H2_9COLE</name>
<dbReference type="EMBL" id="JARPUR010000001">
    <property type="protein sequence ID" value="KAK4883955.1"/>
    <property type="molecule type" value="Genomic_DNA"/>
</dbReference>
<evidence type="ECO:0000313" key="1">
    <source>
        <dbReference type="EMBL" id="KAK4883955.1"/>
    </source>
</evidence>
<keyword evidence="2" id="KW-1185">Reference proteome</keyword>
<sequence>MNKNLLNCVAKTRGRNDIILKNCNLRTITPFGLTTQRQYATKTKSTATALEISKRCLSSNAGSQRKKLPPLMNFPEIIWPSLVKSIRNFILSTFIIKPYMDRDFNIPEFVKGSKKAVEVVSNKLSEGDLKALDGLVATDALPDLQKAVSLMSLAQREQLAINIEDIYFSFPYQVGVIFSDDEGKDHKRFVEITMVYHTLKGLSQMRSKGEEPPLNMGMLPEYQGRISVCNYRFIREFTKGIESEWTVNLLNHFKPADYLD</sequence>
<dbReference type="GO" id="GO:0043022">
    <property type="term" value="F:ribosome binding"/>
    <property type="evidence" value="ECO:0007669"/>
    <property type="project" value="TreeGrafter"/>
</dbReference>
<accession>A0AAN7Q9H2</accession>
<proteinExistence type="predicted"/>
<dbReference type="Proteomes" id="UP001353858">
    <property type="component" value="Unassembled WGS sequence"/>
</dbReference>
<gene>
    <name evidence="1" type="ORF">RN001_000226</name>
</gene>
<protein>
    <recommendedName>
        <fullName evidence="3">M-AAA protease-interacting protein 1, mitochondrial</fullName>
    </recommendedName>
</protein>